<dbReference type="InterPro" id="IPR011990">
    <property type="entry name" value="TPR-like_helical_dom_sf"/>
</dbReference>
<reference evidence="4" key="2">
    <citation type="submission" date="2016-11" db="EMBL/GenBank/DDBJ databases">
        <authorList>
            <person name="Varghese N."/>
            <person name="Submissions S."/>
        </authorList>
    </citation>
    <scope>NUCLEOTIDE SEQUENCE [LARGE SCALE GENOMIC DNA]</scope>
    <source>
        <strain evidence="4">DSM 19729</strain>
    </source>
</reference>
<name>A0A1M5TYS1_9FLAO</name>
<evidence type="ECO:0000313" key="4">
    <source>
        <dbReference type="Proteomes" id="UP000184384"/>
    </source>
</evidence>
<proteinExistence type="predicted"/>
<dbReference type="Proteomes" id="UP000237771">
    <property type="component" value="Unassembled WGS sequence"/>
</dbReference>
<dbReference type="STRING" id="280093.SAMN05443373_11639"/>
<sequence>MKKIKITAIILFLTGLTISCSNGFEELNENPNLITEISPGTLLNPIIYGIASQNATQSVDVTFNLMQVSLPFPSITGGLHRYDVSNNIGNSAWNNYYKWLSNIREMRMASVKAGDKNYEAVALTLNALVYANLTDLFGPIPMTEAVRGEDGILYPKYDTQEFIYETLLADLEKANTLYDTSKAMIYSEDILFQNNVLKWKKFTNSLKMRLLLRVSNRTETGAFQKLAYMANHPEIYPVFNNTAESAILKVTGVAPNVSPWGRPQDFNLNIKMASFFIDNLNTLEDPRRTIIATGATALVTNAPIGFKGIDSGYAGADSQFKYNASTLYNVQVQNPMQILILTYAEVEFIKAELAQRGLIADAAGHYEKGVRAGIEQLKATTPATYFDKPEAKYDGTLERIMLQKYYALYFTDYQQWFEYRRTGLPVLPTTTAMLNNGIMPSRFTYPDNQQIKNNANYLEAVEMVGGDNINTKVWWDK</sequence>
<gene>
    <name evidence="2" type="ORF">BC624_106158</name>
    <name evidence="3" type="ORF">SAMN05443373_11639</name>
</gene>
<keyword evidence="1" id="KW-0732">Signal</keyword>
<dbReference type="EMBL" id="PVUB01000006">
    <property type="protein sequence ID" value="PRZ22908.1"/>
    <property type="molecule type" value="Genomic_DNA"/>
</dbReference>
<reference evidence="2 5" key="3">
    <citation type="submission" date="2018-03" db="EMBL/GenBank/DDBJ databases">
        <title>Genomic Encyclopedia of Archaeal and Bacterial Type Strains, Phase II (KMG-II): from individual species to whole genera.</title>
        <authorList>
            <person name="Goeker M."/>
        </authorList>
    </citation>
    <scope>NUCLEOTIDE SEQUENCE [LARGE SCALE GENOMIC DNA]</scope>
    <source>
        <strain evidence="2 5">DSM 17797</strain>
    </source>
</reference>
<dbReference type="PROSITE" id="PS51257">
    <property type="entry name" value="PROKAR_LIPOPROTEIN"/>
    <property type="match status" value="1"/>
</dbReference>
<evidence type="ECO:0000313" key="3">
    <source>
        <dbReference type="EMBL" id="SHH55801.1"/>
    </source>
</evidence>
<dbReference type="Pfam" id="PF12771">
    <property type="entry name" value="SusD-like_2"/>
    <property type="match status" value="1"/>
</dbReference>
<dbReference type="RefSeq" id="WP_106357524.1">
    <property type="nucleotide sequence ID" value="NZ_FQWO01000016.1"/>
</dbReference>
<keyword evidence="5" id="KW-1185">Reference proteome</keyword>
<dbReference type="AlphaFoldDB" id="A0A1M5TYS1"/>
<dbReference type="Proteomes" id="UP000184384">
    <property type="component" value="Unassembled WGS sequence"/>
</dbReference>
<dbReference type="SUPFAM" id="SSF48452">
    <property type="entry name" value="TPR-like"/>
    <property type="match status" value="1"/>
</dbReference>
<feature type="signal peptide" evidence="1">
    <location>
        <begin position="1"/>
        <end position="23"/>
    </location>
</feature>
<evidence type="ECO:0000313" key="2">
    <source>
        <dbReference type="EMBL" id="PRZ22908.1"/>
    </source>
</evidence>
<dbReference type="InterPro" id="IPR041662">
    <property type="entry name" value="SusD-like_2"/>
</dbReference>
<protein>
    <submittedName>
        <fullName evidence="3">Starch-binding associating with outer membrane</fullName>
    </submittedName>
    <submittedName>
        <fullName evidence="2">SusD-like starch-binding protein associating with outer membrane</fullName>
    </submittedName>
</protein>
<dbReference type="EMBL" id="FQWO01000016">
    <property type="protein sequence ID" value="SHH55801.1"/>
    <property type="molecule type" value="Genomic_DNA"/>
</dbReference>
<dbReference type="OrthoDB" id="725917at2"/>
<organism evidence="3 4">
    <name type="scientific">Flavobacterium granuli</name>
    <dbReference type="NCBI Taxonomy" id="280093"/>
    <lineage>
        <taxon>Bacteria</taxon>
        <taxon>Pseudomonadati</taxon>
        <taxon>Bacteroidota</taxon>
        <taxon>Flavobacteriia</taxon>
        <taxon>Flavobacteriales</taxon>
        <taxon>Flavobacteriaceae</taxon>
        <taxon>Flavobacterium</taxon>
    </lineage>
</organism>
<accession>A0A1M5TYS1</accession>
<reference evidence="3" key="1">
    <citation type="submission" date="2016-11" db="EMBL/GenBank/DDBJ databases">
        <authorList>
            <person name="Jaros S."/>
            <person name="Januszkiewicz K."/>
            <person name="Wedrychowicz H."/>
        </authorList>
    </citation>
    <scope>NUCLEOTIDE SEQUENCE [LARGE SCALE GENOMIC DNA]</scope>
    <source>
        <strain evidence="3">DSM 19729</strain>
    </source>
</reference>
<evidence type="ECO:0000313" key="5">
    <source>
        <dbReference type="Proteomes" id="UP000237771"/>
    </source>
</evidence>
<dbReference type="Gene3D" id="1.25.40.390">
    <property type="match status" value="1"/>
</dbReference>
<feature type="chain" id="PRO_5012725641" evidence="1">
    <location>
        <begin position="24"/>
        <end position="477"/>
    </location>
</feature>
<evidence type="ECO:0000256" key="1">
    <source>
        <dbReference type="SAM" id="SignalP"/>
    </source>
</evidence>